<gene>
    <name evidence="6" type="ORF">ACFP57_05745</name>
</gene>
<dbReference type="PANTHER" id="PTHR24567">
    <property type="entry name" value="CRP FAMILY TRANSCRIPTIONAL REGULATORY PROTEIN"/>
    <property type="match status" value="1"/>
</dbReference>
<dbReference type="EMBL" id="JBHSUA010000009">
    <property type="protein sequence ID" value="MFC6396492.1"/>
    <property type="molecule type" value="Genomic_DNA"/>
</dbReference>
<comment type="caution">
    <text evidence="6">The sequence shown here is derived from an EMBL/GenBank/DDBJ whole genome shotgun (WGS) entry which is preliminary data.</text>
</comment>
<dbReference type="SUPFAM" id="SSF46785">
    <property type="entry name" value="Winged helix' DNA-binding domain"/>
    <property type="match status" value="1"/>
</dbReference>
<sequence length="242" mass="26809">MHDDLLASLPLFQNLGPETRAGLEALMVPRRLHRGEVLFSVGDEADAMFILVEGKVKLTMPSRQPQPALTTTKRGRPMIPPARESLLGLIGPGEFFGELSVLDEGHRATTATAMLECRLWCLPGAQVRELMARHHDFTIAMVHQLAHRIRMANEVTSGLVLSDVPGRLAYVLLSLADRFGTVGERGIELHHDLTQSELAQMVGASRETVNKVLTDFVVRRWITTSGRTVVIKDPARLRARVQ</sequence>
<dbReference type="InterPro" id="IPR050397">
    <property type="entry name" value="Env_Response_Regulators"/>
</dbReference>
<keyword evidence="2" id="KW-0238">DNA-binding</keyword>
<dbReference type="SMART" id="SM00419">
    <property type="entry name" value="HTH_CRP"/>
    <property type="match status" value="1"/>
</dbReference>
<dbReference type="InterPro" id="IPR000595">
    <property type="entry name" value="cNMP-bd_dom"/>
</dbReference>
<evidence type="ECO:0000256" key="3">
    <source>
        <dbReference type="ARBA" id="ARBA00023163"/>
    </source>
</evidence>
<feature type="domain" description="Cyclic nucleotide-binding" evidence="4">
    <location>
        <begin position="11"/>
        <end position="148"/>
    </location>
</feature>
<dbReference type="Pfam" id="PF00027">
    <property type="entry name" value="cNMP_binding"/>
    <property type="match status" value="1"/>
</dbReference>
<organism evidence="6 7">
    <name type="scientific">Luteococcus sanguinis</name>
    <dbReference type="NCBI Taxonomy" id="174038"/>
    <lineage>
        <taxon>Bacteria</taxon>
        <taxon>Bacillati</taxon>
        <taxon>Actinomycetota</taxon>
        <taxon>Actinomycetes</taxon>
        <taxon>Propionibacteriales</taxon>
        <taxon>Propionibacteriaceae</taxon>
        <taxon>Luteococcus</taxon>
    </lineage>
</organism>
<evidence type="ECO:0000259" key="4">
    <source>
        <dbReference type="PROSITE" id="PS50042"/>
    </source>
</evidence>
<dbReference type="Pfam" id="PF13545">
    <property type="entry name" value="HTH_Crp_2"/>
    <property type="match status" value="1"/>
</dbReference>
<dbReference type="InterPro" id="IPR014710">
    <property type="entry name" value="RmlC-like_jellyroll"/>
</dbReference>
<proteinExistence type="predicted"/>
<reference evidence="7" key="1">
    <citation type="journal article" date="2019" name="Int. J. Syst. Evol. Microbiol.">
        <title>The Global Catalogue of Microorganisms (GCM) 10K type strain sequencing project: providing services to taxonomists for standard genome sequencing and annotation.</title>
        <authorList>
            <consortium name="The Broad Institute Genomics Platform"/>
            <consortium name="The Broad Institute Genome Sequencing Center for Infectious Disease"/>
            <person name="Wu L."/>
            <person name="Ma J."/>
        </authorList>
    </citation>
    <scope>NUCLEOTIDE SEQUENCE [LARGE SCALE GENOMIC DNA]</scope>
    <source>
        <strain evidence="7">CGMCC 1.15277</strain>
    </source>
</reference>
<dbReference type="Proteomes" id="UP001596266">
    <property type="component" value="Unassembled WGS sequence"/>
</dbReference>
<evidence type="ECO:0000259" key="5">
    <source>
        <dbReference type="PROSITE" id="PS51063"/>
    </source>
</evidence>
<keyword evidence="3" id="KW-0804">Transcription</keyword>
<feature type="domain" description="HTH crp-type" evidence="5">
    <location>
        <begin position="162"/>
        <end position="235"/>
    </location>
</feature>
<dbReference type="CDD" id="cd00038">
    <property type="entry name" value="CAP_ED"/>
    <property type="match status" value="1"/>
</dbReference>
<dbReference type="RefSeq" id="WP_343884870.1">
    <property type="nucleotide sequence ID" value="NZ_BAAAKI010000004.1"/>
</dbReference>
<dbReference type="InterPro" id="IPR018490">
    <property type="entry name" value="cNMP-bd_dom_sf"/>
</dbReference>
<dbReference type="SUPFAM" id="SSF51206">
    <property type="entry name" value="cAMP-binding domain-like"/>
    <property type="match status" value="1"/>
</dbReference>
<dbReference type="PROSITE" id="PS50042">
    <property type="entry name" value="CNMP_BINDING_3"/>
    <property type="match status" value="1"/>
</dbReference>
<dbReference type="InterPro" id="IPR036390">
    <property type="entry name" value="WH_DNA-bd_sf"/>
</dbReference>
<dbReference type="Gene3D" id="1.10.10.10">
    <property type="entry name" value="Winged helix-like DNA-binding domain superfamily/Winged helix DNA-binding domain"/>
    <property type="match status" value="1"/>
</dbReference>
<dbReference type="InterPro" id="IPR012318">
    <property type="entry name" value="HTH_CRP"/>
</dbReference>
<dbReference type="Gene3D" id="2.60.120.10">
    <property type="entry name" value="Jelly Rolls"/>
    <property type="match status" value="1"/>
</dbReference>
<keyword evidence="1" id="KW-0805">Transcription regulation</keyword>
<dbReference type="PROSITE" id="PS51063">
    <property type="entry name" value="HTH_CRP_2"/>
    <property type="match status" value="1"/>
</dbReference>
<accession>A0ABW1X318</accession>
<dbReference type="SMART" id="SM00100">
    <property type="entry name" value="cNMP"/>
    <property type="match status" value="1"/>
</dbReference>
<protein>
    <submittedName>
        <fullName evidence="6">Crp/Fnr family transcriptional regulator</fullName>
    </submittedName>
</protein>
<name>A0ABW1X318_9ACTN</name>
<evidence type="ECO:0000313" key="7">
    <source>
        <dbReference type="Proteomes" id="UP001596266"/>
    </source>
</evidence>
<dbReference type="PANTHER" id="PTHR24567:SF74">
    <property type="entry name" value="HTH-TYPE TRANSCRIPTIONAL REGULATOR ARCR"/>
    <property type="match status" value="1"/>
</dbReference>
<evidence type="ECO:0000256" key="2">
    <source>
        <dbReference type="ARBA" id="ARBA00023125"/>
    </source>
</evidence>
<dbReference type="InterPro" id="IPR036388">
    <property type="entry name" value="WH-like_DNA-bd_sf"/>
</dbReference>
<evidence type="ECO:0000256" key="1">
    <source>
        <dbReference type="ARBA" id="ARBA00023015"/>
    </source>
</evidence>
<evidence type="ECO:0000313" key="6">
    <source>
        <dbReference type="EMBL" id="MFC6396492.1"/>
    </source>
</evidence>
<keyword evidence="7" id="KW-1185">Reference proteome</keyword>